<name>A0A1Z4C3G7_9GAMM</name>
<evidence type="ECO:0000313" key="2">
    <source>
        <dbReference type="Proteomes" id="UP000197019"/>
    </source>
</evidence>
<dbReference type="Proteomes" id="UP000197019">
    <property type="component" value="Chromosome"/>
</dbReference>
<protein>
    <recommendedName>
        <fullName evidence="3">Lipoprotein</fullName>
    </recommendedName>
</protein>
<sequence length="94" mass="10268">MRVLLTLFLPLLVGCVAIDYPAKWAELADQQRAVAYRQFELSRYDAALTWVRLFAGVGERTREVPLRCGANVGAALNAVGAAATRHFSACCRGL</sequence>
<reference evidence="1 2" key="1">
    <citation type="submission" date="2017-06" db="EMBL/GenBank/DDBJ databases">
        <title>Genome Sequencing of the methanotroph Methylovulum psychrotolerants str. HV10-M2 isolated from a high-altitude environment.</title>
        <authorList>
            <person name="Mateos-Rivera A."/>
        </authorList>
    </citation>
    <scope>NUCLEOTIDE SEQUENCE [LARGE SCALE GENOMIC DNA]</scope>
    <source>
        <strain evidence="1 2">HV10_M2</strain>
    </source>
</reference>
<evidence type="ECO:0000313" key="1">
    <source>
        <dbReference type="EMBL" id="ASF48073.1"/>
    </source>
</evidence>
<dbReference type="AlphaFoldDB" id="A0A1Z4C3G7"/>
<proteinExistence type="predicted"/>
<gene>
    <name evidence="1" type="ORF">CEK71_19465</name>
</gene>
<dbReference type="KEGG" id="mpsy:CEK71_19465"/>
<evidence type="ECO:0008006" key="3">
    <source>
        <dbReference type="Google" id="ProtNLM"/>
    </source>
</evidence>
<dbReference type="PROSITE" id="PS51257">
    <property type="entry name" value="PROKAR_LIPOPROTEIN"/>
    <property type="match status" value="1"/>
</dbReference>
<dbReference type="EMBL" id="CP022129">
    <property type="protein sequence ID" value="ASF48073.1"/>
    <property type="molecule type" value="Genomic_DNA"/>
</dbReference>
<organism evidence="1 2">
    <name type="scientific">Methylovulum psychrotolerans</name>
    <dbReference type="NCBI Taxonomy" id="1704499"/>
    <lineage>
        <taxon>Bacteria</taxon>
        <taxon>Pseudomonadati</taxon>
        <taxon>Pseudomonadota</taxon>
        <taxon>Gammaproteobacteria</taxon>
        <taxon>Methylococcales</taxon>
        <taxon>Methylococcaceae</taxon>
        <taxon>Methylovulum</taxon>
    </lineage>
</organism>
<keyword evidence="2" id="KW-1185">Reference proteome</keyword>
<accession>A0A1Z4C3G7</accession>
<dbReference type="RefSeq" id="WP_088620943.1">
    <property type="nucleotide sequence ID" value="NZ_CP022129.1"/>
</dbReference>